<sequence length="144" mass="16302">MSVPAKLQTIVESFQSAPKQLRLQLLLEYSKKVPPLPEYFRDHHDAMERVHECQTPFFIATEFPDEARVVFHFDAPPEAPTTRGFAGVLSEGLNGLSPDEVLATPDNFYEALKLGEVISPLRLRGMSAIMSRLKRQVREHQGLE</sequence>
<dbReference type="RefSeq" id="WP_013177288.1">
    <property type="nucleotide sequence ID" value="NC_014221.1"/>
</dbReference>
<dbReference type="STRING" id="649638.Trad_0782"/>
<evidence type="ECO:0000256" key="1">
    <source>
        <dbReference type="ARBA" id="ARBA00010282"/>
    </source>
</evidence>
<dbReference type="Proteomes" id="UP000000379">
    <property type="component" value="Chromosome"/>
</dbReference>
<comment type="similarity">
    <text evidence="1">Belongs to the SufE family.</text>
</comment>
<dbReference type="eggNOG" id="COG2166">
    <property type="taxonomic scope" value="Bacteria"/>
</dbReference>
<proteinExistence type="inferred from homology"/>
<dbReference type="EMBL" id="CP002049">
    <property type="protein sequence ID" value="ADI13916.1"/>
    <property type="molecule type" value="Genomic_DNA"/>
</dbReference>
<feature type="domain" description="Fe-S metabolism associated" evidence="2">
    <location>
        <begin position="12"/>
        <end position="136"/>
    </location>
</feature>
<reference evidence="4" key="1">
    <citation type="submission" date="2010-05" db="EMBL/GenBank/DDBJ databases">
        <title>The complete genome of Truepera radiovictris DSM 17093.</title>
        <authorList>
            <consortium name="US DOE Joint Genome Institute (JGI-PGF)"/>
            <person name="Lucas S."/>
            <person name="Copeland A."/>
            <person name="Lapidus A."/>
            <person name="Glavina del Rio T."/>
            <person name="Dalin E."/>
            <person name="Tice H."/>
            <person name="Bruce D."/>
            <person name="Goodwin L."/>
            <person name="Pitluck S."/>
            <person name="Kyrpides N."/>
            <person name="Mavromatis K."/>
            <person name="Ovchinnikova G."/>
            <person name="Munk A.C."/>
            <person name="Detter J.C."/>
            <person name="Han C."/>
            <person name="Tapia R."/>
            <person name="Land M."/>
            <person name="Hauser L."/>
            <person name="Markowitz V."/>
            <person name="Cheng J.-F."/>
            <person name="Hugenholtz P."/>
            <person name="Woyke T."/>
            <person name="Wu D."/>
            <person name="Tindall B."/>
            <person name="Pomrenke H.G."/>
            <person name="Brambilla E."/>
            <person name="Klenk H.-P."/>
            <person name="Eisen J.A."/>
        </authorList>
    </citation>
    <scope>NUCLEOTIDE SEQUENCE [LARGE SCALE GENOMIC DNA]</scope>
    <source>
        <strain evidence="4">DSM 17093 / CIP 108686 / LMG 22925 / RQ-24</strain>
    </source>
</reference>
<dbReference type="SUPFAM" id="SSF82649">
    <property type="entry name" value="SufE/NifU"/>
    <property type="match status" value="1"/>
</dbReference>
<dbReference type="PANTHER" id="PTHR43597:SF5">
    <property type="entry name" value="SUFE-LIKE PROTEIN 2, CHLOROPLASTIC"/>
    <property type="match status" value="1"/>
</dbReference>
<evidence type="ECO:0000313" key="3">
    <source>
        <dbReference type="EMBL" id="ADI13916.1"/>
    </source>
</evidence>
<dbReference type="Gene3D" id="3.90.1010.10">
    <property type="match status" value="1"/>
</dbReference>
<dbReference type="InterPro" id="IPR003808">
    <property type="entry name" value="Fe-S_metab-assoc_dom"/>
</dbReference>
<protein>
    <submittedName>
        <fullName evidence="3">Fe-S metabolism associated SufE</fullName>
    </submittedName>
</protein>
<evidence type="ECO:0000313" key="4">
    <source>
        <dbReference type="Proteomes" id="UP000000379"/>
    </source>
</evidence>
<dbReference type="OrthoDB" id="9806335at2"/>
<accession>D7CU18</accession>
<dbReference type="AlphaFoldDB" id="D7CU18"/>
<reference evidence="3 4" key="2">
    <citation type="journal article" date="2011" name="Stand. Genomic Sci.">
        <title>Complete genome sequence of Truepera radiovictrix type strain (RQ-24).</title>
        <authorList>
            <person name="Ivanova N."/>
            <person name="Rohde C."/>
            <person name="Munk C."/>
            <person name="Nolan M."/>
            <person name="Lucas S."/>
            <person name="Del Rio T.G."/>
            <person name="Tice H."/>
            <person name="Deshpande S."/>
            <person name="Cheng J.F."/>
            <person name="Tapia R."/>
            <person name="Han C."/>
            <person name="Goodwin L."/>
            <person name="Pitluck S."/>
            <person name="Liolios K."/>
            <person name="Mavromatis K."/>
            <person name="Mikhailova N."/>
            <person name="Pati A."/>
            <person name="Chen A."/>
            <person name="Palaniappan K."/>
            <person name="Land M."/>
            <person name="Hauser L."/>
            <person name="Chang Y.J."/>
            <person name="Jeffries C.D."/>
            <person name="Brambilla E."/>
            <person name="Rohde M."/>
            <person name="Goker M."/>
            <person name="Tindall B.J."/>
            <person name="Woyke T."/>
            <person name="Bristow J."/>
            <person name="Eisen J.A."/>
            <person name="Markowitz V."/>
            <person name="Hugenholtz P."/>
            <person name="Kyrpides N.C."/>
            <person name="Klenk H.P."/>
            <person name="Lapidus A."/>
        </authorList>
    </citation>
    <scope>NUCLEOTIDE SEQUENCE [LARGE SCALE GENOMIC DNA]</scope>
    <source>
        <strain evidence="4">DSM 17093 / CIP 108686 / LMG 22925 / RQ-24</strain>
    </source>
</reference>
<dbReference type="HOGENOM" id="CLU_124502_2_0_0"/>
<organism evidence="3 4">
    <name type="scientific">Truepera radiovictrix (strain DSM 17093 / CIP 108686 / LMG 22925 / RQ-24)</name>
    <dbReference type="NCBI Taxonomy" id="649638"/>
    <lineage>
        <taxon>Bacteria</taxon>
        <taxon>Thermotogati</taxon>
        <taxon>Deinococcota</taxon>
        <taxon>Deinococci</taxon>
        <taxon>Trueperales</taxon>
        <taxon>Trueperaceae</taxon>
        <taxon>Truepera</taxon>
    </lineage>
</organism>
<gene>
    <name evidence="3" type="ordered locus">Trad_0782</name>
</gene>
<dbReference type="KEGG" id="tra:Trad_0782"/>
<dbReference type="PANTHER" id="PTHR43597">
    <property type="entry name" value="SULFUR ACCEPTOR PROTEIN CSDE"/>
    <property type="match status" value="1"/>
</dbReference>
<dbReference type="Pfam" id="PF02657">
    <property type="entry name" value="SufE"/>
    <property type="match status" value="1"/>
</dbReference>
<name>D7CU18_TRURR</name>
<keyword evidence="4" id="KW-1185">Reference proteome</keyword>
<evidence type="ECO:0000259" key="2">
    <source>
        <dbReference type="Pfam" id="PF02657"/>
    </source>
</evidence>